<evidence type="ECO:0000313" key="3">
    <source>
        <dbReference type="Proteomes" id="UP000267145"/>
    </source>
</evidence>
<organism evidence="2 3">
    <name type="scientific">Verticillium nonalfalfae</name>
    <dbReference type="NCBI Taxonomy" id="1051616"/>
    <lineage>
        <taxon>Eukaryota</taxon>
        <taxon>Fungi</taxon>
        <taxon>Dikarya</taxon>
        <taxon>Ascomycota</taxon>
        <taxon>Pezizomycotina</taxon>
        <taxon>Sordariomycetes</taxon>
        <taxon>Hypocreomycetidae</taxon>
        <taxon>Glomerellales</taxon>
        <taxon>Plectosphaerellaceae</taxon>
        <taxon>Verticillium</taxon>
    </lineage>
</organism>
<feature type="compositionally biased region" description="Basic residues" evidence="1">
    <location>
        <begin position="280"/>
        <end position="296"/>
    </location>
</feature>
<dbReference type="Proteomes" id="UP000267145">
    <property type="component" value="Unassembled WGS sequence"/>
</dbReference>
<proteinExistence type="predicted"/>
<protein>
    <submittedName>
        <fullName evidence="2">Uncharacterized protein</fullName>
    </submittedName>
</protein>
<dbReference type="AlphaFoldDB" id="A0A3M9YNJ2"/>
<reference evidence="2 3" key="1">
    <citation type="submission" date="2018-10" db="EMBL/GenBank/DDBJ databases">
        <title>Genome sequence of Verticillium nonalfalfae VnAa140.</title>
        <authorList>
            <person name="Stajich J.E."/>
            <person name="Kasson M.T."/>
        </authorList>
    </citation>
    <scope>NUCLEOTIDE SEQUENCE [LARGE SCALE GENOMIC DNA]</scope>
    <source>
        <strain evidence="2 3">VnAa140</strain>
    </source>
</reference>
<keyword evidence="3" id="KW-1185">Reference proteome</keyword>
<evidence type="ECO:0000256" key="1">
    <source>
        <dbReference type="SAM" id="MobiDB-lite"/>
    </source>
</evidence>
<dbReference type="GeneID" id="39603699"/>
<gene>
    <name evidence="2" type="ORF">D7B24_000010</name>
</gene>
<evidence type="ECO:0000313" key="2">
    <source>
        <dbReference type="EMBL" id="RNJ61158.1"/>
    </source>
</evidence>
<name>A0A3M9YNJ2_9PEZI</name>
<comment type="caution">
    <text evidence="2">The sequence shown here is derived from an EMBL/GenBank/DDBJ whole genome shotgun (WGS) entry which is preliminary data.</text>
</comment>
<dbReference type="RefSeq" id="XP_028499316.1">
    <property type="nucleotide sequence ID" value="XM_028634276.1"/>
</dbReference>
<sequence>MTALSEGLVRMHPVPLPSTAASIIKEAKERSSVFAEILFDPESSCFKIIAYKNDMDAVVSEVLKLVKDNRSKPGNFVKDQEKIDFTEYDHLRYPESFAVMPFRAINRDLAVMDYPINLAKIMKTRGWSQYEGSDQFQRRTGCTISSNLEGTTIYLGAHEEKKLQLAHETLRIIIEDTVKQVQQERKAELLKFDSTADVTTSVPTKVAASFYHKGQNGPLIDFEQEDAPDIATTNWLEDIPRDGAGLSIMITDASVGAPSEQLDTVSQLAHKTEDLNIGRSKQKQHGFRNQTRKRNKRWEPKRTPEEQLQGALNDLMNGKDVARFHWPGAGVSYNHVKQIVDANKDAAKSDVHLMDVCTEDQAAFDCNYAGLEKLGQANQAARPKAVPATIGDTNLIDIADNASNSNCEPCRQAAVFNGPVPDDLLD</sequence>
<feature type="region of interest" description="Disordered" evidence="1">
    <location>
        <begin position="280"/>
        <end position="304"/>
    </location>
</feature>
<dbReference type="EMBL" id="RBVV01000001">
    <property type="protein sequence ID" value="RNJ61158.1"/>
    <property type="molecule type" value="Genomic_DNA"/>
</dbReference>
<accession>A0A3M9YNJ2</accession>